<evidence type="ECO:0000256" key="1">
    <source>
        <dbReference type="SAM" id="SignalP"/>
    </source>
</evidence>
<gene>
    <name evidence="2" type="ORF">LZ016_13980</name>
</gene>
<organism evidence="2 3">
    <name type="scientific">Sphingomonas telluris</name>
    <dbReference type="NCBI Taxonomy" id="2907998"/>
    <lineage>
        <taxon>Bacteria</taxon>
        <taxon>Pseudomonadati</taxon>
        <taxon>Pseudomonadota</taxon>
        <taxon>Alphaproteobacteria</taxon>
        <taxon>Sphingomonadales</taxon>
        <taxon>Sphingomonadaceae</taxon>
        <taxon>Sphingomonas</taxon>
    </lineage>
</organism>
<keyword evidence="3" id="KW-1185">Reference proteome</keyword>
<reference evidence="2 3" key="1">
    <citation type="submission" date="2022-03" db="EMBL/GenBank/DDBJ databases">
        <authorList>
            <person name="Jo J.-H."/>
            <person name="Im W.-T."/>
        </authorList>
    </citation>
    <scope>NUCLEOTIDE SEQUENCE [LARGE SCALE GENOMIC DNA]</scope>
    <source>
        <strain evidence="2 3">SM33</strain>
    </source>
</reference>
<sequence length="130" mass="14043">MKLAFLPPVMLAGFAAACTQPTNDAPASAASTPRECFRAAEVNGYHPRTPTSVDVQVGASRYYRLELQGTCPNVDWSNRVALKTLGGSSWICQGNDAEIIVPNAGMPDRCLVESVRRLSDEEVKALKLHP</sequence>
<evidence type="ECO:0000313" key="3">
    <source>
        <dbReference type="Proteomes" id="UP001203058"/>
    </source>
</evidence>
<comment type="caution">
    <text evidence="2">The sequence shown here is derived from an EMBL/GenBank/DDBJ whole genome shotgun (WGS) entry which is preliminary data.</text>
</comment>
<name>A0ABS9VQI1_9SPHN</name>
<dbReference type="RefSeq" id="WP_241448066.1">
    <property type="nucleotide sequence ID" value="NZ_JAKZHW010000002.1"/>
</dbReference>
<feature type="chain" id="PRO_5047017679" evidence="1">
    <location>
        <begin position="18"/>
        <end position="130"/>
    </location>
</feature>
<dbReference type="Proteomes" id="UP001203058">
    <property type="component" value="Unassembled WGS sequence"/>
</dbReference>
<accession>A0ABS9VQI1</accession>
<dbReference type="EMBL" id="JAKZHW010000002">
    <property type="protein sequence ID" value="MCH8617202.1"/>
    <property type="molecule type" value="Genomic_DNA"/>
</dbReference>
<proteinExistence type="predicted"/>
<dbReference type="InterPro" id="IPR045500">
    <property type="entry name" value="DUF6491"/>
</dbReference>
<protein>
    <submittedName>
        <fullName evidence="2">DUF6491 family protein</fullName>
    </submittedName>
</protein>
<feature type="signal peptide" evidence="1">
    <location>
        <begin position="1"/>
        <end position="17"/>
    </location>
</feature>
<dbReference type="Pfam" id="PF20101">
    <property type="entry name" value="DUF6491"/>
    <property type="match status" value="1"/>
</dbReference>
<keyword evidence="1" id="KW-0732">Signal</keyword>
<dbReference type="PROSITE" id="PS51257">
    <property type="entry name" value="PROKAR_LIPOPROTEIN"/>
    <property type="match status" value="1"/>
</dbReference>
<evidence type="ECO:0000313" key="2">
    <source>
        <dbReference type="EMBL" id="MCH8617202.1"/>
    </source>
</evidence>